<keyword evidence="7" id="KW-0449">Lipoprotein</keyword>
<keyword evidence="6 7" id="KW-0998">Cell outer membrane</keyword>
<evidence type="ECO:0000313" key="8">
    <source>
        <dbReference type="EMBL" id="MDY0882654.1"/>
    </source>
</evidence>
<evidence type="ECO:0000256" key="1">
    <source>
        <dbReference type="ARBA" id="ARBA00002591"/>
    </source>
</evidence>
<comment type="function">
    <text evidence="1 7">Assembles around the rod to form the L-ring and probably protects the motor/basal body from shearing forces during rotation.</text>
</comment>
<keyword evidence="5 7" id="KW-0975">Bacterial flagellum</keyword>
<proteinExistence type="inferred from homology"/>
<keyword evidence="9" id="KW-1185">Reference proteome</keyword>
<dbReference type="HAMAP" id="MF_00415">
    <property type="entry name" value="FlgH"/>
    <property type="match status" value="1"/>
</dbReference>
<dbReference type="NCBIfam" id="NF001305">
    <property type="entry name" value="PRK00249.1-5"/>
    <property type="match status" value="1"/>
</dbReference>
<dbReference type="PROSITE" id="PS51257">
    <property type="entry name" value="PROKAR_LIPOPROTEIN"/>
    <property type="match status" value="1"/>
</dbReference>
<organism evidence="8 9">
    <name type="scientific">Dongia soli</name>
    <dbReference type="NCBI Taxonomy" id="600628"/>
    <lineage>
        <taxon>Bacteria</taxon>
        <taxon>Pseudomonadati</taxon>
        <taxon>Pseudomonadota</taxon>
        <taxon>Alphaproteobacteria</taxon>
        <taxon>Rhodospirillales</taxon>
        <taxon>Dongiaceae</taxon>
        <taxon>Dongia</taxon>
    </lineage>
</organism>
<dbReference type="Proteomes" id="UP001279642">
    <property type="component" value="Unassembled WGS sequence"/>
</dbReference>
<comment type="subunit">
    <text evidence="7">The basal body constitutes a major portion of the flagellar organelle and consists of four rings (L,P,S, and M) mounted on a central rod.</text>
</comment>
<dbReference type="PANTHER" id="PTHR34933">
    <property type="entry name" value="FLAGELLAR L-RING PROTEIN"/>
    <property type="match status" value="1"/>
</dbReference>
<evidence type="ECO:0000256" key="6">
    <source>
        <dbReference type="ARBA" id="ARBA00023237"/>
    </source>
</evidence>
<dbReference type="Pfam" id="PF02107">
    <property type="entry name" value="FlgH"/>
    <property type="match status" value="1"/>
</dbReference>
<dbReference type="PRINTS" id="PR01008">
    <property type="entry name" value="FLGLRINGFLGH"/>
</dbReference>
<evidence type="ECO:0000313" key="9">
    <source>
        <dbReference type="Proteomes" id="UP001279642"/>
    </source>
</evidence>
<accession>A0ABU5EA37</accession>
<name>A0ABU5EA37_9PROT</name>
<dbReference type="InterPro" id="IPR000527">
    <property type="entry name" value="Flag_Lring"/>
</dbReference>
<dbReference type="EMBL" id="JAXCLW010000002">
    <property type="protein sequence ID" value="MDY0882654.1"/>
    <property type="molecule type" value="Genomic_DNA"/>
</dbReference>
<keyword evidence="8" id="KW-0969">Cilium</keyword>
<protein>
    <recommendedName>
        <fullName evidence="7">Flagellar L-ring protein</fullName>
    </recommendedName>
    <alternativeName>
        <fullName evidence="7">Basal body L-ring protein</fullName>
    </alternativeName>
</protein>
<dbReference type="PANTHER" id="PTHR34933:SF1">
    <property type="entry name" value="FLAGELLAR L-RING PROTEIN"/>
    <property type="match status" value="1"/>
</dbReference>
<evidence type="ECO:0000256" key="3">
    <source>
        <dbReference type="ARBA" id="ARBA00022729"/>
    </source>
</evidence>
<evidence type="ECO:0000256" key="5">
    <source>
        <dbReference type="ARBA" id="ARBA00023143"/>
    </source>
</evidence>
<keyword evidence="8" id="KW-0966">Cell projection</keyword>
<comment type="similarity">
    <text evidence="2 7">Belongs to the FlgH family.</text>
</comment>
<sequence>MYSFPRNTKSMTKTALLATGLSLVTLLSGCGNVVDRVSRIGEEPPMADIQNPTAQPGYKPVSLPMPAPTSDSRQPASLWRQGSRAFFKDQRAGRVGDILTVVIEIKDQARLNNATTTARDGSNSADLPNFLGYETLLHKVLPDAVNPNALVQADSGSNTSGTGTINRTEDIQLRIAALVTQVLPNGNFVLQGSQQVRVNYEMRDLRVTGVIRPEDISSLNEVSYDKIAEARISYGGKGTSSDLQQPRYGQQLYDVLFPF</sequence>
<evidence type="ECO:0000256" key="2">
    <source>
        <dbReference type="ARBA" id="ARBA00006929"/>
    </source>
</evidence>
<keyword evidence="8" id="KW-0282">Flagellum</keyword>
<evidence type="ECO:0000256" key="4">
    <source>
        <dbReference type="ARBA" id="ARBA00023136"/>
    </source>
</evidence>
<gene>
    <name evidence="7 8" type="primary">flgH</name>
    <name evidence="8" type="ORF">SMD27_07360</name>
</gene>
<keyword evidence="3 7" id="KW-0732">Signal</keyword>
<comment type="caution">
    <text evidence="8">The sequence shown here is derived from an EMBL/GenBank/DDBJ whole genome shotgun (WGS) entry which is preliminary data.</text>
</comment>
<reference evidence="8 9" key="1">
    <citation type="journal article" date="2016" name="Antonie Van Leeuwenhoek">
        <title>Dongia soli sp. nov., isolated from soil from Dokdo, Korea.</title>
        <authorList>
            <person name="Kim D.U."/>
            <person name="Lee H."/>
            <person name="Kim H."/>
            <person name="Kim S.G."/>
            <person name="Ka J.O."/>
        </authorList>
    </citation>
    <scope>NUCLEOTIDE SEQUENCE [LARGE SCALE GENOMIC DNA]</scope>
    <source>
        <strain evidence="8 9">D78</strain>
    </source>
</reference>
<comment type="subcellular location">
    <subcellularLocation>
        <location evidence="7">Cell outer membrane</location>
        <topology evidence="7">Lipid-anchor</topology>
    </subcellularLocation>
    <subcellularLocation>
        <location evidence="7">Bacterial flagellum basal body</location>
    </subcellularLocation>
</comment>
<dbReference type="RefSeq" id="WP_320507722.1">
    <property type="nucleotide sequence ID" value="NZ_JAXCLW010000002.1"/>
</dbReference>
<evidence type="ECO:0000256" key="7">
    <source>
        <dbReference type="HAMAP-Rule" id="MF_00415"/>
    </source>
</evidence>
<keyword evidence="4 7" id="KW-0472">Membrane</keyword>